<feature type="region of interest" description="Disordered" evidence="1">
    <location>
        <begin position="255"/>
        <end position="307"/>
    </location>
</feature>
<dbReference type="AlphaFoldDB" id="A0A183FVE9"/>
<dbReference type="WBParaSite" id="HPBE_0001228001-mRNA-1">
    <property type="protein sequence ID" value="HPBE_0001228001-mRNA-1"/>
    <property type="gene ID" value="HPBE_0001228001"/>
</dbReference>
<evidence type="ECO:0000313" key="2">
    <source>
        <dbReference type="EMBL" id="VDO91603.1"/>
    </source>
</evidence>
<sequence>MEINDENASGVRRGRATGSSDENSMDFEGEAQVGDILSESRMAKEKRAEAEKEVAEKVQMIKVRLAEIEKTVNLPVDLVKEIRCALEQRGIETVEEWRSYVRTMERDGEILAGSERAEIARYGTEGRGGRRSMGVQMGKGKDKFPPNDLVGERMVVPARVLGSKEKALLGTRSMISIVPVEMLARARDRKVDVDSFKFVEKSKLTTVHDASGNRMDFLGAVYLAVNLEGGGSGVVAFHISANKEEELIIGTNAMSESEHDNSGSDAEDKQREPQYHPPQQQQPQQQQQNHREQQPNPLSHAASTSWE</sequence>
<name>A0A183FVE9_HELPZ</name>
<dbReference type="EMBL" id="UZAH01027434">
    <property type="protein sequence ID" value="VDO91603.1"/>
    <property type="molecule type" value="Genomic_DNA"/>
</dbReference>
<feature type="region of interest" description="Disordered" evidence="1">
    <location>
        <begin position="1"/>
        <end position="44"/>
    </location>
</feature>
<dbReference type="Proteomes" id="UP000050761">
    <property type="component" value="Unassembled WGS sequence"/>
</dbReference>
<accession>A0A183FVE9</accession>
<evidence type="ECO:0000256" key="1">
    <source>
        <dbReference type="SAM" id="MobiDB-lite"/>
    </source>
</evidence>
<organism evidence="3 4">
    <name type="scientific">Heligmosomoides polygyrus</name>
    <name type="common">Parasitic roundworm</name>
    <dbReference type="NCBI Taxonomy" id="6339"/>
    <lineage>
        <taxon>Eukaryota</taxon>
        <taxon>Metazoa</taxon>
        <taxon>Ecdysozoa</taxon>
        <taxon>Nematoda</taxon>
        <taxon>Chromadorea</taxon>
        <taxon>Rhabditida</taxon>
        <taxon>Rhabditina</taxon>
        <taxon>Rhabditomorpha</taxon>
        <taxon>Strongyloidea</taxon>
        <taxon>Heligmosomidae</taxon>
        <taxon>Heligmosomoides</taxon>
    </lineage>
</organism>
<protein>
    <submittedName>
        <fullName evidence="4">SET domain-containing protein</fullName>
    </submittedName>
</protein>
<evidence type="ECO:0000313" key="4">
    <source>
        <dbReference type="WBParaSite" id="HPBE_0001228001-mRNA-1"/>
    </source>
</evidence>
<evidence type="ECO:0000313" key="3">
    <source>
        <dbReference type="Proteomes" id="UP000050761"/>
    </source>
</evidence>
<reference evidence="2 3" key="1">
    <citation type="submission" date="2018-11" db="EMBL/GenBank/DDBJ databases">
        <authorList>
            <consortium name="Pathogen Informatics"/>
        </authorList>
    </citation>
    <scope>NUCLEOTIDE SEQUENCE [LARGE SCALE GENOMIC DNA]</scope>
</reference>
<accession>A0A3P8AJV5</accession>
<feature type="compositionally biased region" description="Low complexity" evidence="1">
    <location>
        <begin position="277"/>
        <end position="288"/>
    </location>
</feature>
<gene>
    <name evidence="2" type="ORF">HPBE_LOCUS12281</name>
</gene>
<proteinExistence type="predicted"/>
<keyword evidence="3" id="KW-1185">Reference proteome</keyword>
<feature type="compositionally biased region" description="Basic and acidic residues" evidence="1">
    <location>
        <begin position="256"/>
        <end position="274"/>
    </location>
</feature>
<reference evidence="4" key="2">
    <citation type="submission" date="2019-09" db="UniProtKB">
        <authorList>
            <consortium name="WormBaseParasite"/>
        </authorList>
    </citation>
    <scope>IDENTIFICATION</scope>
</reference>